<evidence type="ECO:0000313" key="3">
    <source>
        <dbReference type="Proteomes" id="UP001241169"/>
    </source>
</evidence>
<comment type="caution">
    <text evidence="2">The sequence shown here is derived from an EMBL/GenBank/DDBJ whole genome shotgun (WGS) entry which is preliminary data.</text>
</comment>
<gene>
    <name evidence="2" type="ORF">CPAR01_08130</name>
</gene>
<proteinExistence type="predicted"/>
<keyword evidence="3" id="KW-1185">Reference proteome</keyword>
<feature type="region of interest" description="Disordered" evidence="1">
    <location>
        <begin position="1"/>
        <end position="43"/>
    </location>
</feature>
<name>A0ABQ9SKN8_9PEZI</name>
<sequence>MNVLSIRNAGNSFRDPGQTPKNDRRAFPMAKPKPHDLPVDSNHVNRSAYPFITRLLSAMHPKTPQLFVFEDQSSPGESRNIAWTQHIWARPSRIGID</sequence>
<evidence type="ECO:0000313" key="2">
    <source>
        <dbReference type="EMBL" id="KAK1538017.1"/>
    </source>
</evidence>
<dbReference type="EMBL" id="MOPA01000006">
    <property type="protein sequence ID" value="KAK1538017.1"/>
    <property type="molecule type" value="Genomic_DNA"/>
</dbReference>
<accession>A0ABQ9SKN8</accession>
<dbReference type="RefSeq" id="XP_060348769.1">
    <property type="nucleotide sequence ID" value="XM_060492399.1"/>
</dbReference>
<evidence type="ECO:0000256" key="1">
    <source>
        <dbReference type="SAM" id="MobiDB-lite"/>
    </source>
</evidence>
<dbReference type="GeneID" id="85376298"/>
<dbReference type="Proteomes" id="UP001241169">
    <property type="component" value="Unassembled WGS sequence"/>
</dbReference>
<reference evidence="2 3" key="1">
    <citation type="submission" date="2016-10" db="EMBL/GenBank/DDBJ databases">
        <title>The genome sequence of Colletotrichum fioriniae PJ7.</title>
        <authorList>
            <person name="Baroncelli R."/>
        </authorList>
    </citation>
    <scope>NUCLEOTIDE SEQUENCE [LARGE SCALE GENOMIC DNA]</scope>
    <source>
        <strain evidence="2 3">IMI 384185</strain>
    </source>
</reference>
<organism evidence="2 3">
    <name type="scientific">Colletotrichum paranaense</name>
    <dbReference type="NCBI Taxonomy" id="1914294"/>
    <lineage>
        <taxon>Eukaryota</taxon>
        <taxon>Fungi</taxon>
        <taxon>Dikarya</taxon>
        <taxon>Ascomycota</taxon>
        <taxon>Pezizomycotina</taxon>
        <taxon>Sordariomycetes</taxon>
        <taxon>Hypocreomycetidae</taxon>
        <taxon>Glomerellales</taxon>
        <taxon>Glomerellaceae</taxon>
        <taxon>Colletotrichum</taxon>
        <taxon>Colletotrichum acutatum species complex</taxon>
    </lineage>
</organism>
<protein>
    <submittedName>
        <fullName evidence="2">Uncharacterized protein</fullName>
    </submittedName>
</protein>